<dbReference type="GO" id="GO:0032259">
    <property type="term" value="P:methylation"/>
    <property type="evidence" value="ECO:0007669"/>
    <property type="project" value="UniProtKB-KW"/>
</dbReference>
<dbReference type="EMBL" id="CP042997">
    <property type="protein sequence ID" value="QEH35910.1"/>
    <property type="molecule type" value="Genomic_DNA"/>
</dbReference>
<dbReference type="GO" id="GO:0008168">
    <property type="term" value="F:methyltransferase activity"/>
    <property type="evidence" value="ECO:0007669"/>
    <property type="project" value="UniProtKB-KW"/>
</dbReference>
<dbReference type="AlphaFoldDB" id="A0A5B9W7K7"/>
<evidence type="ECO:0000313" key="2">
    <source>
        <dbReference type="Proteomes" id="UP000324233"/>
    </source>
</evidence>
<name>A0A5B9W7K7_9BACT</name>
<keyword evidence="2" id="KW-1185">Reference proteome</keyword>
<dbReference type="KEGG" id="agv:OJF2_44670"/>
<keyword evidence="1" id="KW-0966">Cell projection</keyword>
<accession>A0A5B9W7K7</accession>
<dbReference type="OrthoDB" id="9810361at2"/>
<dbReference type="InterPro" id="IPR005358">
    <property type="entry name" value="Puta_zinc/iron-chelating_dom"/>
</dbReference>
<organism evidence="1 2">
    <name type="scientific">Aquisphaera giovannonii</name>
    <dbReference type="NCBI Taxonomy" id="406548"/>
    <lineage>
        <taxon>Bacteria</taxon>
        <taxon>Pseudomonadati</taxon>
        <taxon>Planctomycetota</taxon>
        <taxon>Planctomycetia</taxon>
        <taxon>Isosphaerales</taxon>
        <taxon>Isosphaeraceae</taxon>
        <taxon>Aquisphaera</taxon>
    </lineage>
</organism>
<dbReference type="Proteomes" id="UP000324233">
    <property type="component" value="Chromosome"/>
</dbReference>
<proteinExistence type="predicted"/>
<dbReference type="Pfam" id="PF03692">
    <property type="entry name" value="CxxCxxCC"/>
    <property type="match status" value="1"/>
</dbReference>
<reference evidence="1 2" key="1">
    <citation type="submission" date="2019-08" db="EMBL/GenBank/DDBJ databases">
        <title>Deep-cultivation of Planctomycetes and their phenomic and genomic characterization uncovers novel biology.</title>
        <authorList>
            <person name="Wiegand S."/>
            <person name="Jogler M."/>
            <person name="Boedeker C."/>
            <person name="Pinto D."/>
            <person name="Vollmers J."/>
            <person name="Rivas-Marin E."/>
            <person name="Kohn T."/>
            <person name="Peeters S.H."/>
            <person name="Heuer A."/>
            <person name="Rast P."/>
            <person name="Oberbeckmann S."/>
            <person name="Bunk B."/>
            <person name="Jeske O."/>
            <person name="Meyerdierks A."/>
            <person name="Storesund J.E."/>
            <person name="Kallscheuer N."/>
            <person name="Luecker S."/>
            <person name="Lage O.M."/>
            <person name="Pohl T."/>
            <person name="Merkel B.J."/>
            <person name="Hornburger P."/>
            <person name="Mueller R.-W."/>
            <person name="Bruemmer F."/>
            <person name="Labrenz M."/>
            <person name="Spormann A.M."/>
            <person name="Op den Camp H."/>
            <person name="Overmann J."/>
            <person name="Amann R."/>
            <person name="Jetten M.S.M."/>
            <person name="Mascher T."/>
            <person name="Medema M.H."/>
            <person name="Devos D.P."/>
            <person name="Kaster A.-K."/>
            <person name="Ovreas L."/>
            <person name="Rohde M."/>
            <person name="Galperin M.Y."/>
            <person name="Jogler C."/>
        </authorList>
    </citation>
    <scope>NUCLEOTIDE SEQUENCE [LARGE SCALE GENOMIC DNA]</scope>
    <source>
        <strain evidence="1 2">OJF2</strain>
    </source>
</reference>
<protein>
    <submittedName>
        <fullName evidence="1">Flagellin N-methylase</fullName>
    </submittedName>
</protein>
<evidence type="ECO:0000313" key="1">
    <source>
        <dbReference type="EMBL" id="QEH35910.1"/>
    </source>
</evidence>
<gene>
    <name evidence="1" type="ORF">OJF2_44670</name>
</gene>
<keyword evidence="1" id="KW-0808">Transferase</keyword>
<dbReference type="RefSeq" id="WP_148595650.1">
    <property type="nucleotide sequence ID" value="NZ_CP042997.1"/>
</dbReference>
<keyword evidence="1" id="KW-0282">Flagellum</keyword>
<sequence>MPNPSPADYECDGCGACCGAYLIFASVDDARREPRIEAETQRLAGWLETPKWAYRLHPLPFHESCCFLDADRRCSIYETRPTVCREFAAGDEPCQKARAMRGLPPLEPLARREG</sequence>
<keyword evidence="1" id="KW-0489">Methyltransferase</keyword>
<keyword evidence="1" id="KW-0969">Cilium</keyword>